<protein>
    <recommendedName>
        <fullName evidence="5 11">Delta-aminolevulinic acid dehydratase</fullName>
        <ecNumber evidence="4 11">4.2.1.24</ecNumber>
    </recommendedName>
</protein>
<evidence type="ECO:0000313" key="14">
    <source>
        <dbReference type="Proteomes" id="UP000809829"/>
    </source>
</evidence>
<dbReference type="Gene3D" id="3.20.20.70">
    <property type="entry name" value="Aldolase class I"/>
    <property type="match status" value="1"/>
</dbReference>
<comment type="catalytic activity">
    <reaction evidence="10 11">
        <text>2 5-aminolevulinate = porphobilinogen + 2 H2O + H(+)</text>
        <dbReference type="Rhea" id="RHEA:24064"/>
        <dbReference type="ChEBI" id="CHEBI:15377"/>
        <dbReference type="ChEBI" id="CHEBI:15378"/>
        <dbReference type="ChEBI" id="CHEBI:58126"/>
        <dbReference type="ChEBI" id="CHEBI:356416"/>
        <dbReference type="EC" id="4.2.1.24"/>
    </reaction>
</comment>
<evidence type="ECO:0000256" key="7">
    <source>
        <dbReference type="ARBA" id="ARBA00023239"/>
    </source>
</evidence>
<evidence type="ECO:0000256" key="4">
    <source>
        <dbReference type="ARBA" id="ARBA00012053"/>
    </source>
</evidence>
<dbReference type="EC" id="4.2.1.24" evidence="4 11"/>
<comment type="caution">
    <text evidence="13">The sequence shown here is derived from an EMBL/GenBank/DDBJ whole genome shotgun (WGS) entry which is preliminary data.</text>
</comment>
<dbReference type="RefSeq" id="WP_205182596.1">
    <property type="nucleotide sequence ID" value="NZ_JAFBFC010000001.1"/>
</dbReference>
<gene>
    <name evidence="13" type="ORF">JOC83_000165</name>
</gene>
<comment type="subunit">
    <text evidence="3 11">Homooctamer.</text>
</comment>
<keyword evidence="6" id="KW-0350">Heme biosynthesis</keyword>
<name>A0ABS2QPF3_9BACI</name>
<dbReference type="CDD" id="cd00384">
    <property type="entry name" value="ALAD_PBGS"/>
    <property type="match status" value="1"/>
</dbReference>
<keyword evidence="7 11" id="KW-0456">Lyase</keyword>
<dbReference type="NCBIfam" id="NF006762">
    <property type="entry name" value="PRK09283.1"/>
    <property type="match status" value="1"/>
</dbReference>
<keyword evidence="14" id="KW-1185">Reference proteome</keyword>
<evidence type="ECO:0000256" key="2">
    <source>
        <dbReference type="ARBA" id="ARBA00008055"/>
    </source>
</evidence>
<comment type="pathway">
    <text evidence="1">Porphyrin-containing compound metabolism; protoporphyrin-IX biosynthesis; coproporphyrinogen-III from 5-aminolevulinate: step 1/4.</text>
</comment>
<sequence>MKQLEFARHRRLRNSENMRALVRETHLHADDFIYPIFVVEGENKRNPVQSMPGVYQVSLDLLNEDIQEAVDLGIKSVIVFGVPAEKDEVGSQAYHDHGIVQEAIRQLSEAFPELVLIADTCLCQYTDHGHCGVIEEGKILNDPTLDLLARTAVSQAKAGADIIAPSNMMDGFVAAIRAGLDEAGFEHIPIMSYAVKYSSAFYGPFRDAAHSSPKFGDRKTYQMDPANRLEALREAESDVMEGADFLIVKPALSYLDIIRDVKNNFNVPVVAYNVSGEYSMIKAAAQNGWINEKEIVLEKLTSMKRAGVDLIITYHAKDAARWLADK</sequence>
<evidence type="ECO:0000256" key="10">
    <source>
        <dbReference type="ARBA" id="ARBA00047651"/>
    </source>
</evidence>
<dbReference type="Proteomes" id="UP000809829">
    <property type="component" value="Unassembled WGS sequence"/>
</dbReference>
<dbReference type="SUPFAM" id="SSF51569">
    <property type="entry name" value="Aldolase"/>
    <property type="match status" value="1"/>
</dbReference>
<evidence type="ECO:0000256" key="8">
    <source>
        <dbReference type="ARBA" id="ARBA00023244"/>
    </source>
</evidence>
<organism evidence="13 14">
    <name type="scientific">Priestia iocasae</name>
    <dbReference type="NCBI Taxonomy" id="2291674"/>
    <lineage>
        <taxon>Bacteria</taxon>
        <taxon>Bacillati</taxon>
        <taxon>Bacillota</taxon>
        <taxon>Bacilli</taxon>
        <taxon>Bacillales</taxon>
        <taxon>Bacillaceae</taxon>
        <taxon>Priestia</taxon>
    </lineage>
</organism>
<evidence type="ECO:0000256" key="11">
    <source>
        <dbReference type="RuleBase" id="RU000515"/>
    </source>
</evidence>
<evidence type="ECO:0000256" key="6">
    <source>
        <dbReference type="ARBA" id="ARBA00023133"/>
    </source>
</evidence>
<proteinExistence type="inferred from homology"/>
<dbReference type="SMART" id="SM01004">
    <property type="entry name" value="ALAD"/>
    <property type="match status" value="1"/>
</dbReference>
<dbReference type="EMBL" id="JAFBFC010000001">
    <property type="protein sequence ID" value="MBM7701339.1"/>
    <property type="molecule type" value="Genomic_DNA"/>
</dbReference>
<evidence type="ECO:0000256" key="3">
    <source>
        <dbReference type="ARBA" id="ARBA00011823"/>
    </source>
</evidence>
<evidence type="ECO:0000256" key="12">
    <source>
        <dbReference type="RuleBase" id="RU004161"/>
    </source>
</evidence>
<dbReference type="PIRSF" id="PIRSF001415">
    <property type="entry name" value="Porphbilin_synth"/>
    <property type="match status" value="1"/>
</dbReference>
<dbReference type="PROSITE" id="PS00169">
    <property type="entry name" value="D_ALA_DEHYDRATASE"/>
    <property type="match status" value="1"/>
</dbReference>
<dbReference type="GO" id="GO:0004655">
    <property type="term" value="F:porphobilinogen synthase activity"/>
    <property type="evidence" value="ECO:0007669"/>
    <property type="project" value="UniProtKB-EC"/>
</dbReference>
<dbReference type="PANTHER" id="PTHR11458:SF0">
    <property type="entry name" value="DELTA-AMINOLEVULINIC ACID DEHYDRATASE"/>
    <property type="match status" value="1"/>
</dbReference>
<comment type="function">
    <text evidence="9">Catalyzes an early step in the biosynthesis of tetrapyrroles. Binds two molecules of 5-aminolevulinate per subunit, each at a distinct site, and catalyzes their condensation to form porphobilinogen.</text>
</comment>
<evidence type="ECO:0000256" key="5">
    <source>
        <dbReference type="ARBA" id="ARBA00020771"/>
    </source>
</evidence>
<dbReference type="PRINTS" id="PR00144">
    <property type="entry name" value="DALDHYDRTASE"/>
</dbReference>
<reference evidence="13 14" key="1">
    <citation type="submission" date="2021-01" db="EMBL/GenBank/DDBJ databases">
        <title>Genomic Encyclopedia of Type Strains, Phase IV (KMG-IV): sequencing the most valuable type-strain genomes for metagenomic binning, comparative biology and taxonomic classification.</title>
        <authorList>
            <person name="Goeker M."/>
        </authorList>
    </citation>
    <scope>NUCLEOTIDE SEQUENCE [LARGE SCALE GENOMIC DNA]</scope>
    <source>
        <strain evidence="13 14">DSM 104297</strain>
    </source>
</reference>
<dbReference type="InterPro" id="IPR001731">
    <property type="entry name" value="ALAD"/>
</dbReference>
<keyword evidence="8 11" id="KW-0627">Porphyrin biosynthesis</keyword>
<dbReference type="Pfam" id="PF00490">
    <property type="entry name" value="ALAD"/>
    <property type="match status" value="1"/>
</dbReference>
<dbReference type="InterPro" id="IPR030656">
    <property type="entry name" value="ALAD_AS"/>
</dbReference>
<evidence type="ECO:0000256" key="1">
    <source>
        <dbReference type="ARBA" id="ARBA00004694"/>
    </source>
</evidence>
<evidence type="ECO:0000256" key="9">
    <source>
        <dbReference type="ARBA" id="ARBA00025628"/>
    </source>
</evidence>
<accession>A0ABS2QPF3</accession>
<dbReference type="InterPro" id="IPR013785">
    <property type="entry name" value="Aldolase_TIM"/>
</dbReference>
<dbReference type="PANTHER" id="PTHR11458">
    <property type="entry name" value="DELTA-AMINOLEVULINIC ACID DEHYDRATASE"/>
    <property type="match status" value="1"/>
</dbReference>
<evidence type="ECO:0000313" key="13">
    <source>
        <dbReference type="EMBL" id="MBM7701339.1"/>
    </source>
</evidence>
<comment type="similarity">
    <text evidence="2 12">Belongs to the ALAD family.</text>
</comment>